<gene>
    <name evidence="3" type="ORF">WMY93_012073</name>
</gene>
<dbReference type="EMBL" id="JBBPFD010000008">
    <property type="protein sequence ID" value="KAK7916312.1"/>
    <property type="molecule type" value="Genomic_DNA"/>
</dbReference>
<dbReference type="GO" id="GO:0005634">
    <property type="term" value="C:nucleus"/>
    <property type="evidence" value="ECO:0007669"/>
    <property type="project" value="InterPro"/>
</dbReference>
<reference evidence="4" key="1">
    <citation type="submission" date="2024-04" db="EMBL/GenBank/DDBJ databases">
        <title>Salinicola lusitanus LLJ914,a marine bacterium isolated from the Okinawa Trough.</title>
        <authorList>
            <person name="Li J."/>
        </authorList>
    </citation>
    <scope>NUCLEOTIDE SEQUENCE [LARGE SCALE GENOMIC DNA]</scope>
</reference>
<feature type="compositionally biased region" description="Acidic residues" evidence="1">
    <location>
        <begin position="59"/>
        <end position="72"/>
    </location>
</feature>
<dbReference type="Gene3D" id="3.30.1640.10">
    <property type="entry name" value="mini-chromosome maintenance (MCM) complex, chain A, domain 1"/>
    <property type="match status" value="1"/>
</dbReference>
<dbReference type="Pfam" id="PF12619">
    <property type="entry name" value="MCM2_N"/>
    <property type="match status" value="1"/>
</dbReference>
<evidence type="ECO:0000313" key="4">
    <source>
        <dbReference type="Proteomes" id="UP001460270"/>
    </source>
</evidence>
<evidence type="ECO:0000313" key="3">
    <source>
        <dbReference type="EMBL" id="KAK7916312.1"/>
    </source>
</evidence>
<comment type="caution">
    <text evidence="3">The sequence shown here is derived from an EMBL/GenBank/DDBJ whole genome shotgun (WGS) entry which is preliminary data.</text>
</comment>
<feature type="domain" description="MCM N-terminal" evidence="2">
    <location>
        <begin position="168"/>
        <end position="228"/>
    </location>
</feature>
<dbReference type="InterPro" id="IPR008045">
    <property type="entry name" value="MCM2"/>
</dbReference>
<name>A0AAW0PDB6_9GOBI</name>
<dbReference type="GO" id="GO:0006270">
    <property type="term" value="P:DNA replication initiation"/>
    <property type="evidence" value="ECO:0007669"/>
    <property type="project" value="InterPro"/>
</dbReference>
<feature type="compositionally biased region" description="Polar residues" evidence="1">
    <location>
        <begin position="1"/>
        <end position="16"/>
    </location>
</feature>
<dbReference type="Pfam" id="PF14551">
    <property type="entry name" value="MCM_N"/>
    <property type="match status" value="1"/>
</dbReference>
<protein>
    <recommendedName>
        <fullName evidence="2">MCM N-terminal domain-containing protein</fullName>
    </recommendedName>
</protein>
<dbReference type="GO" id="GO:0003677">
    <property type="term" value="F:DNA binding"/>
    <property type="evidence" value="ECO:0007669"/>
    <property type="project" value="InterPro"/>
</dbReference>
<dbReference type="GO" id="GO:0005524">
    <property type="term" value="F:ATP binding"/>
    <property type="evidence" value="ECO:0007669"/>
    <property type="project" value="InterPro"/>
</dbReference>
<dbReference type="InterPro" id="IPR012340">
    <property type="entry name" value="NA-bd_OB-fold"/>
</dbReference>
<dbReference type="GO" id="GO:0042555">
    <property type="term" value="C:MCM complex"/>
    <property type="evidence" value="ECO:0007669"/>
    <property type="project" value="InterPro"/>
</dbReference>
<dbReference type="SUPFAM" id="SSF50249">
    <property type="entry name" value="Nucleic acid-binding proteins"/>
    <property type="match status" value="1"/>
</dbReference>
<evidence type="ECO:0000259" key="2">
    <source>
        <dbReference type="Pfam" id="PF14551"/>
    </source>
</evidence>
<evidence type="ECO:0000256" key="1">
    <source>
        <dbReference type="SAM" id="MobiDB-lite"/>
    </source>
</evidence>
<sequence length="244" mass="27977">MADSSESFHMATSPTRTSRRGDLTSSPGRDLPPRGGGRRGADRRRDGEGLPGHPALDQYEAEGLDLDDEELSELSPGARAAAEEAMRRRDREQGLSGRLRRGLLYDSEDEDDERPAARRRRLAERAAEGVTEGEDEEMIESIENLEDMKGHTVREWVSMAAPRLEIYNRFKNFLRTHVDENGHNVFKEKISDMCKENKESLVVNYEDLAAREHVLAYFLPEAPTEMLKVQYYSAEWIYFRNRSR</sequence>
<dbReference type="InterPro" id="IPR027925">
    <property type="entry name" value="MCM_N"/>
</dbReference>
<feature type="compositionally biased region" description="Basic and acidic residues" evidence="1">
    <location>
        <begin position="39"/>
        <end position="48"/>
    </location>
</feature>
<dbReference type="AlphaFoldDB" id="A0AAW0PDB6"/>
<accession>A0AAW0PDB6</accession>
<feature type="region of interest" description="Disordered" evidence="1">
    <location>
        <begin position="1"/>
        <end position="95"/>
    </location>
</feature>
<dbReference type="Proteomes" id="UP001460270">
    <property type="component" value="Unassembled WGS sequence"/>
</dbReference>
<feature type="compositionally biased region" description="Basic and acidic residues" evidence="1">
    <location>
        <begin position="81"/>
        <end position="93"/>
    </location>
</feature>
<organism evidence="3 4">
    <name type="scientific">Mugilogobius chulae</name>
    <name type="common">yellowstripe goby</name>
    <dbReference type="NCBI Taxonomy" id="88201"/>
    <lineage>
        <taxon>Eukaryota</taxon>
        <taxon>Metazoa</taxon>
        <taxon>Chordata</taxon>
        <taxon>Craniata</taxon>
        <taxon>Vertebrata</taxon>
        <taxon>Euteleostomi</taxon>
        <taxon>Actinopterygii</taxon>
        <taxon>Neopterygii</taxon>
        <taxon>Teleostei</taxon>
        <taxon>Neoteleostei</taxon>
        <taxon>Acanthomorphata</taxon>
        <taxon>Gobiaria</taxon>
        <taxon>Gobiiformes</taxon>
        <taxon>Gobioidei</taxon>
        <taxon>Gobiidae</taxon>
        <taxon>Gobionellinae</taxon>
        <taxon>Mugilogobius</taxon>
    </lineage>
</organism>
<keyword evidence="4" id="KW-1185">Reference proteome</keyword>
<proteinExistence type="predicted"/>